<evidence type="ECO:0000256" key="11">
    <source>
        <dbReference type="SAM" id="Phobius"/>
    </source>
</evidence>
<keyword evidence="3" id="KW-0716">Sensory transduction</keyword>
<keyword evidence="13" id="KW-1185">Reference proteome</keyword>
<evidence type="ECO:0000256" key="3">
    <source>
        <dbReference type="ARBA" id="ARBA00022606"/>
    </source>
</evidence>
<evidence type="ECO:0000256" key="2">
    <source>
        <dbReference type="ARBA" id="ARBA00022475"/>
    </source>
</evidence>
<evidence type="ECO:0000256" key="5">
    <source>
        <dbReference type="ARBA" id="ARBA00022725"/>
    </source>
</evidence>
<feature type="region of interest" description="Disordered" evidence="10">
    <location>
        <begin position="76"/>
        <end position="99"/>
    </location>
</feature>
<evidence type="ECO:0000256" key="7">
    <source>
        <dbReference type="ARBA" id="ARBA00023136"/>
    </source>
</evidence>
<feature type="transmembrane region" description="Helical" evidence="11">
    <location>
        <begin position="592"/>
        <end position="617"/>
    </location>
</feature>
<dbReference type="OrthoDB" id="6784258at2759"/>
<evidence type="ECO:0000256" key="4">
    <source>
        <dbReference type="ARBA" id="ARBA00022692"/>
    </source>
</evidence>
<evidence type="ECO:0000313" key="12">
    <source>
        <dbReference type="EMBL" id="CAG9830631.1"/>
    </source>
</evidence>
<protein>
    <recommendedName>
        <fullName evidence="14">Odorant receptor</fullName>
    </recommendedName>
</protein>
<dbReference type="AlphaFoldDB" id="A0A9N9X9T5"/>
<keyword evidence="4 11" id="KW-0812">Transmembrane</keyword>
<dbReference type="Proteomes" id="UP001153709">
    <property type="component" value="Chromosome 3"/>
</dbReference>
<keyword evidence="7 11" id="KW-0472">Membrane</keyword>
<dbReference type="GO" id="GO:0005886">
    <property type="term" value="C:plasma membrane"/>
    <property type="evidence" value="ECO:0007669"/>
    <property type="project" value="UniProtKB-SubCell"/>
</dbReference>
<feature type="transmembrane region" description="Helical" evidence="11">
    <location>
        <begin position="541"/>
        <end position="561"/>
    </location>
</feature>
<dbReference type="GO" id="GO:0005549">
    <property type="term" value="F:odorant binding"/>
    <property type="evidence" value="ECO:0007669"/>
    <property type="project" value="InterPro"/>
</dbReference>
<dbReference type="InterPro" id="IPR004117">
    <property type="entry name" value="7tm6_olfct_rcpt"/>
</dbReference>
<evidence type="ECO:0000256" key="1">
    <source>
        <dbReference type="ARBA" id="ARBA00004651"/>
    </source>
</evidence>
<feature type="transmembrane region" description="Helical" evidence="11">
    <location>
        <begin position="332"/>
        <end position="365"/>
    </location>
</feature>
<keyword evidence="5" id="KW-0552">Olfaction</keyword>
<gene>
    <name evidence="12" type="ORF">DIABBA_LOCUS4323</name>
</gene>
<organism evidence="12 13">
    <name type="scientific">Diabrotica balteata</name>
    <name type="common">Banded cucumber beetle</name>
    <dbReference type="NCBI Taxonomy" id="107213"/>
    <lineage>
        <taxon>Eukaryota</taxon>
        <taxon>Metazoa</taxon>
        <taxon>Ecdysozoa</taxon>
        <taxon>Arthropoda</taxon>
        <taxon>Hexapoda</taxon>
        <taxon>Insecta</taxon>
        <taxon>Pterygota</taxon>
        <taxon>Neoptera</taxon>
        <taxon>Endopterygota</taxon>
        <taxon>Coleoptera</taxon>
        <taxon>Polyphaga</taxon>
        <taxon>Cucujiformia</taxon>
        <taxon>Chrysomeloidea</taxon>
        <taxon>Chrysomelidae</taxon>
        <taxon>Galerucinae</taxon>
        <taxon>Diabroticina</taxon>
        <taxon>Diabroticites</taxon>
        <taxon>Diabrotica</taxon>
    </lineage>
</organism>
<evidence type="ECO:0000256" key="10">
    <source>
        <dbReference type="SAM" id="MobiDB-lite"/>
    </source>
</evidence>
<sequence>MALELSELDVSIGALTSGASDTTVCESVAAETHNRLDNPESNTNLGEIISCLQQHTGYSNIEEDVFAELENDPFRASDESDEYLPSPSDTTDTDSDNDCIPKRLKINTLSTLQQNENNKANVFNDLSKKKQKEFKKSEKTADIPFASSWYESGTDIKKPYVIMISNFARRPLYISALGFFTMTVTNAVQSEKTAEIAFASNWEESGSDLKKSYVIMISNFARRPLYISALGFFSLTFTNGLQAIVKCTVMFVNHDKISSLLNDTLLFWKIDTYPFKKERKVAQFMEKVLKFFLFWYPSLATTTTLLVFLSPLIMHKRILPMSTFVPEYPPYWLLYLTECYAFAVIYIGVVYFDVLIGTLVMMVVIQWKLLNRKIHDVLERPVTNQKEKNLLQADIKTCIDYHNFLLNQGATNLSIRIILMLGYNDEFILFYVLPGQLLTSEAENTEKAVFSCNWYENTTGLKKTVITMISCISRKPVYITAANFLNFSFESGLKGLLTLVAAYMKHAEILDLIRDMKNFWELDDVRDEDERNANFAILKTVKIIFIYFLGFAVIPSSFFYFRPFILRKRVLAFNSYIPESIPYPLLYLLETYAFVVIDFSCMAWDGFCATVIILAYVQWRILNREIRRVLELKIESEEDKETMKKKVKRCIDHHHFLYSLVNCQCTVI</sequence>
<name>A0A9N9X9T5_DIABA</name>
<dbReference type="EMBL" id="OU898278">
    <property type="protein sequence ID" value="CAG9830631.1"/>
    <property type="molecule type" value="Genomic_DNA"/>
</dbReference>
<comment type="subcellular location">
    <subcellularLocation>
        <location evidence="1">Cell membrane</location>
        <topology evidence="1">Multi-pass membrane protein</topology>
    </subcellularLocation>
</comment>
<evidence type="ECO:0008006" key="14">
    <source>
        <dbReference type="Google" id="ProtNLM"/>
    </source>
</evidence>
<feature type="transmembrane region" description="Helical" evidence="11">
    <location>
        <begin position="225"/>
        <end position="245"/>
    </location>
</feature>
<keyword evidence="6 11" id="KW-1133">Transmembrane helix</keyword>
<proteinExistence type="predicted"/>
<evidence type="ECO:0000256" key="8">
    <source>
        <dbReference type="ARBA" id="ARBA00023170"/>
    </source>
</evidence>
<keyword evidence="8" id="KW-0675">Receptor</keyword>
<dbReference type="GO" id="GO:0004984">
    <property type="term" value="F:olfactory receptor activity"/>
    <property type="evidence" value="ECO:0007669"/>
    <property type="project" value="InterPro"/>
</dbReference>
<dbReference type="GO" id="GO:0007165">
    <property type="term" value="P:signal transduction"/>
    <property type="evidence" value="ECO:0007669"/>
    <property type="project" value="UniProtKB-KW"/>
</dbReference>
<keyword evidence="2" id="KW-1003">Cell membrane</keyword>
<dbReference type="PANTHER" id="PTHR21137:SF35">
    <property type="entry name" value="ODORANT RECEPTOR 19A-RELATED"/>
    <property type="match status" value="1"/>
</dbReference>
<evidence type="ECO:0000313" key="13">
    <source>
        <dbReference type="Proteomes" id="UP001153709"/>
    </source>
</evidence>
<evidence type="ECO:0000256" key="9">
    <source>
        <dbReference type="ARBA" id="ARBA00023224"/>
    </source>
</evidence>
<reference evidence="12" key="1">
    <citation type="submission" date="2022-01" db="EMBL/GenBank/DDBJ databases">
        <authorList>
            <person name="King R."/>
        </authorList>
    </citation>
    <scope>NUCLEOTIDE SEQUENCE</scope>
</reference>
<feature type="transmembrane region" description="Helical" evidence="11">
    <location>
        <begin position="288"/>
        <end position="312"/>
    </location>
</feature>
<evidence type="ECO:0000256" key="6">
    <source>
        <dbReference type="ARBA" id="ARBA00022989"/>
    </source>
</evidence>
<accession>A0A9N9X9T5</accession>
<keyword evidence="9" id="KW-0807">Transducer</keyword>
<dbReference type="Pfam" id="PF02949">
    <property type="entry name" value="7tm_6"/>
    <property type="match status" value="3"/>
</dbReference>
<dbReference type="PANTHER" id="PTHR21137">
    <property type="entry name" value="ODORANT RECEPTOR"/>
    <property type="match status" value="1"/>
</dbReference>